<feature type="region of interest" description="Disordered" evidence="1">
    <location>
        <begin position="206"/>
        <end position="227"/>
    </location>
</feature>
<gene>
    <name evidence="2" type="ORF">GGI25_000234</name>
</gene>
<dbReference type="Proteomes" id="UP001151518">
    <property type="component" value="Unassembled WGS sequence"/>
</dbReference>
<dbReference type="EMBL" id="JANBTW010000002">
    <property type="protein sequence ID" value="KAJ2680930.1"/>
    <property type="molecule type" value="Genomic_DNA"/>
</dbReference>
<evidence type="ECO:0000313" key="3">
    <source>
        <dbReference type="Proteomes" id="UP001151518"/>
    </source>
</evidence>
<feature type="region of interest" description="Disordered" evidence="1">
    <location>
        <begin position="451"/>
        <end position="488"/>
    </location>
</feature>
<evidence type="ECO:0000313" key="2">
    <source>
        <dbReference type="EMBL" id="KAJ2680930.1"/>
    </source>
</evidence>
<dbReference type="OrthoDB" id="256303at2759"/>
<reference evidence="2" key="1">
    <citation type="submission" date="2022-07" db="EMBL/GenBank/DDBJ databases">
        <title>Phylogenomic reconstructions and comparative analyses of Kickxellomycotina fungi.</title>
        <authorList>
            <person name="Reynolds N.K."/>
            <person name="Stajich J.E."/>
            <person name="Barry K."/>
            <person name="Grigoriev I.V."/>
            <person name="Crous P."/>
            <person name="Smith M.E."/>
        </authorList>
    </citation>
    <scope>NUCLEOTIDE SEQUENCE</scope>
    <source>
        <strain evidence="2">NRRL 3115</strain>
    </source>
</reference>
<feature type="compositionally biased region" description="Low complexity" evidence="1">
    <location>
        <begin position="468"/>
        <end position="480"/>
    </location>
</feature>
<feature type="compositionally biased region" description="Polar residues" evidence="1">
    <location>
        <begin position="9"/>
        <end position="19"/>
    </location>
</feature>
<organism evidence="2 3">
    <name type="scientific">Coemansia spiralis</name>
    <dbReference type="NCBI Taxonomy" id="417178"/>
    <lineage>
        <taxon>Eukaryota</taxon>
        <taxon>Fungi</taxon>
        <taxon>Fungi incertae sedis</taxon>
        <taxon>Zoopagomycota</taxon>
        <taxon>Kickxellomycotina</taxon>
        <taxon>Kickxellomycetes</taxon>
        <taxon>Kickxellales</taxon>
        <taxon>Kickxellaceae</taxon>
        <taxon>Coemansia</taxon>
    </lineage>
</organism>
<feature type="region of interest" description="Disordered" evidence="1">
    <location>
        <begin position="385"/>
        <end position="422"/>
    </location>
</feature>
<feature type="compositionally biased region" description="Polar residues" evidence="1">
    <location>
        <begin position="392"/>
        <end position="422"/>
    </location>
</feature>
<dbReference type="AlphaFoldDB" id="A0A9W8KZL2"/>
<protein>
    <submittedName>
        <fullName evidence="2">Uncharacterized protein</fullName>
    </submittedName>
</protein>
<name>A0A9W8KZL2_9FUNG</name>
<evidence type="ECO:0000256" key="1">
    <source>
        <dbReference type="SAM" id="MobiDB-lite"/>
    </source>
</evidence>
<comment type="caution">
    <text evidence="2">The sequence shown here is derived from an EMBL/GenBank/DDBJ whole genome shotgun (WGS) entry which is preliminary data.</text>
</comment>
<sequence>MAANPENPVASSDGDQASNELFAFPVPPTGCHDSACLPEKDLGSEVRARRSVASMDSPPGTTNESIYPYQAWPEQENFCTNQFKRFSKSTTSLPIILIHFADDSLVAGDDGSMEAEALTAAGATDVFSGANYSTKHKKSSPTLRAAKSHQNLLTTNESPSFSQSMFSLASKGEQMPEIAGLLSPIDTNRSYESTIEKSSGTITLVSHAHAHSTAPGTDNHHEQPSFGIHNNMEEEHVYQPPPVMPKPRKQLSMAQIEARLSNRNSMFIADVLLSGVDSATDNVAAQPTDWIKKNKRKPEQLELDIPIDVTSHRTSRYLYNVPSGPFGSSMHGTLSKALQWPHRVSQSAPRRLCRTRSSVLDQHKIYDIYEEAIWHTSCTPHDNALNAPGNRPLSQKKNPITNSFSNLSESKTHSPAKTISNLTTSRLRSLGSATSSAMPWNFIRTWRPHATPKKEHGEWNDQAGVPADQSNNNNNGYDSASDSDSDEESCSTSVSFFLASQKEPQSSKPARKSSMIHLLVKRASLGLLRRSASFCKTVSGSQLTKENPNRAMPGTEGSYKHGISSADVNASDNSRRLKAGNRLVNAMRQASSKLRGPFKHFDKSYIYHQEEEADIVSAYPADSLPGKELDSYLSLSALHSPVLSSTDNTEVDAQDTPASDETVCYEQSAPEMASAVKKYMPPKRPSFLGLHRKFTHASGEQEAEKGVLAATPDESIVSVVPLNTAAATSRPRATQFSSPFTTLPYGTYAQLNQLKGNRHSQYLQQPQLQQRYDGLNCNL</sequence>
<accession>A0A9W8KZL2</accession>
<feature type="region of interest" description="Disordered" evidence="1">
    <location>
        <begin position="1"/>
        <end position="26"/>
    </location>
</feature>
<feature type="region of interest" description="Disordered" evidence="1">
    <location>
        <begin position="539"/>
        <end position="567"/>
    </location>
</feature>
<proteinExistence type="predicted"/>